<dbReference type="EMBL" id="CM035417">
    <property type="protein sequence ID" value="KAH7422945.1"/>
    <property type="molecule type" value="Genomic_DNA"/>
</dbReference>
<gene>
    <name evidence="2" type="ORF">KP509_12G032800</name>
</gene>
<dbReference type="OMA" id="GNCHAIS"/>
<accession>A0A8T2TNE0</accession>
<organism evidence="2 3">
    <name type="scientific">Ceratopteris richardii</name>
    <name type="common">Triangle waterfern</name>
    <dbReference type="NCBI Taxonomy" id="49495"/>
    <lineage>
        <taxon>Eukaryota</taxon>
        <taxon>Viridiplantae</taxon>
        <taxon>Streptophyta</taxon>
        <taxon>Embryophyta</taxon>
        <taxon>Tracheophyta</taxon>
        <taxon>Polypodiopsida</taxon>
        <taxon>Polypodiidae</taxon>
        <taxon>Polypodiales</taxon>
        <taxon>Pteridineae</taxon>
        <taxon>Pteridaceae</taxon>
        <taxon>Parkerioideae</taxon>
        <taxon>Ceratopteris</taxon>
    </lineage>
</organism>
<dbReference type="PANTHER" id="PTHR36006:SF2">
    <property type="entry name" value="OS06G0704200 PROTEIN"/>
    <property type="match status" value="1"/>
</dbReference>
<dbReference type="PANTHER" id="PTHR36006">
    <property type="entry name" value="BNAC02G25390D PROTEIN"/>
    <property type="match status" value="1"/>
</dbReference>
<sequence length="116" mass="12100">MHALVHGGVASFLLASALTSNIPAPSPSDTFQNVPSSISGVEKAQRIQKPNSAKAESCTRKCVATCIQGGGGAPGVGPLNVRKPLVVFKESFRSRQYCLVECSDICNLIGDQDDGP</sequence>
<dbReference type="Proteomes" id="UP000825935">
    <property type="component" value="Chromosome 12"/>
</dbReference>
<keyword evidence="1" id="KW-0732">Signal</keyword>
<evidence type="ECO:0000256" key="1">
    <source>
        <dbReference type="SAM" id="SignalP"/>
    </source>
</evidence>
<protein>
    <submittedName>
        <fullName evidence="2">Uncharacterized protein</fullName>
    </submittedName>
</protein>
<proteinExistence type="predicted"/>
<name>A0A8T2TNE0_CERRI</name>
<dbReference type="AlphaFoldDB" id="A0A8T2TNE0"/>
<reference evidence="2" key="1">
    <citation type="submission" date="2021-08" db="EMBL/GenBank/DDBJ databases">
        <title>WGS assembly of Ceratopteris richardii.</title>
        <authorList>
            <person name="Marchant D.B."/>
            <person name="Chen G."/>
            <person name="Jenkins J."/>
            <person name="Shu S."/>
            <person name="Leebens-Mack J."/>
            <person name="Grimwood J."/>
            <person name="Schmutz J."/>
            <person name="Soltis P."/>
            <person name="Soltis D."/>
            <person name="Chen Z.-H."/>
        </authorList>
    </citation>
    <scope>NUCLEOTIDE SEQUENCE</scope>
    <source>
        <strain evidence="2">Whitten #5841</strain>
        <tissue evidence="2">Leaf</tissue>
    </source>
</reference>
<evidence type="ECO:0000313" key="3">
    <source>
        <dbReference type="Proteomes" id="UP000825935"/>
    </source>
</evidence>
<dbReference type="OrthoDB" id="1900575at2759"/>
<feature type="chain" id="PRO_5035859237" evidence="1">
    <location>
        <begin position="20"/>
        <end position="116"/>
    </location>
</feature>
<feature type="signal peptide" evidence="1">
    <location>
        <begin position="1"/>
        <end position="19"/>
    </location>
</feature>
<comment type="caution">
    <text evidence="2">The sequence shown here is derived from an EMBL/GenBank/DDBJ whole genome shotgun (WGS) entry which is preliminary data.</text>
</comment>
<keyword evidence="3" id="KW-1185">Reference proteome</keyword>
<evidence type="ECO:0000313" key="2">
    <source>
        <dbReference type="EMBL" id="KAH7422945.1"/>
    </source>
</evidence>